<accession>A0A2Z6R9K2</accession>
<dbReference type="EMBL" id="BEXD01002657">
    <property type="protein sequence ID" value="GBB98995.1"/>
    <property type="molecule type" value="Genomic_DNA"/>
</dbReference>
<sequence length="237" mass="27406">MLYDVPTSWSPEQILTNLSTWDQVIAMSLKSQRKYYTIRLKIAFNQFTLQAFYGGKWYHRLHTPEVRWFPGRWTLKQRNNHATFAAKVEGLPVSVTADPLLTQDYDKRDFFFKDQDICAYKFSKKGTGRVMILGFFETYEDLKTALKSPFIYERTEYRWYCSNGRPNKKKSKKASSRSSQKRTSQNIGTKGSPLKPSSKPEGSRRASSKSSSKNKQKKAGKTVLDKVDLKLVLSLLD</sequence>
<dbReference type="AlphaFoldDB" id="A0A2Z6R9K2"/>
<dbReference type="EMBL" id="BLAL01000089">
    <property type="protein sequence ID" value="GES85160.1"/>
    <property type="molecule type" value="Genomic_DNA"/>
</dbReference>
<feature type="compositionally biased region" description="Basic residues" evidence="1">
    <location>
        <begin position="166"/>
        <end position="175"/>
    </location>
</feature>
<evidence type="ECO:0000313" key="2">
    <source>
        <dbReference type="EMBL" id="GBB98995.1"/>
    </source>
</evidence>
<feature type="compositionally biased region" description="Low complexity" evidence="1">
    <location>
        <begin position="176"/>
        <end position="185"/>
    </location>
</feature>
<evidence type="ECO:0000313" key="4">
    <source>
        <dbReference type="Proteomes" id="UP000247702"/>
    </source>
</evidence>
<feature type="region of interest" description="Disordered" evidence="1">
    <location>
        <begin position="163"/>
        <end position="221"/>
    </location>
</feature>
<evidence type="ECO:0000313" key="3">
    <source>
        <dbReference type="EMBL" id="GES85160.1"/>
    </source>
</evidence>
<comment type="caution">
    <text evidence="2">The sequence shown here is derived from an EMBL/GenBank/DDBJ whole genome shotgun (WGS) entry which is preliminary data.</text>
</comment>
<dbReference type="Proteomes" id="UP000615446">
    <property type="component" value="Unassembled WGS sequence"/>
</dbReference>
<reference evidence="2 4" key="1">
    <citation type="submission" date="2017-11" db="EMBL/GenBank/DDBJ databases">
        <title>The genome of Rhizophagus clarus HR1 reveals common genetic basis of auxotrophy among arbuscular mycorrhizal fungi.</title>
        <authorList>
            <person name="Kobayashi Y."/>
        </authorList>
    </citation>
    <scope>NUCLEOTIDE SEQUENCE [LARGE SCALE GENOMIC DNA]</scope>
    <source>
        <strain evidence="2 4">HR1</strain>
    </source>
</reference>
<organism evidence="2 4">
    <name type="scientific">Rhizophagus clarus</name>
    <dbReference type="NCBI Taxonomy" id="94130"/>
    <lineage>
        <taxon>Eukaryota</taxon>
        <taxon>Fungi</taxon>
        <taxon>Fungi incertae sedis</taxon>
        <taxon>Mucoromycota</taxon>
        <taxon>Glomeromycotina</taxon>
        <taxon>Glomeromycetes</taxon>
        <taxon>Glomerales</taxon>
        <taxon>Glomeraceae</taxon>
        <taxon>Rhizophagus</taxon>
    </lineage>
</organism>
<name>A0A2Z6R9K2_9GLOM</name>
<reference evidence="3" key="2">
    <citation type="submission" date="2019-10" db="EMBL/GenBank/DDBJ databases">
        <title>Conservation and host-specific expression of non-tandemly repeated heterogenous ribosome RNA gene in arbuscular mycorrhizal fungi.</title>
        <authorList>
            <person name="Maeda T."/>
            <person name="Kobayashi Y."/>
            <person name="Nakagawa T."/>
            <person name="Ezawa T."/>
            <person name="Yamaguchi K."/>
            <person name="Bino T."/>
            <person name="Nishimoto Y."/>
            <person name="Shigenobu S."/>
            <person name="Kawaguchi M."/>
        </authorList>
    </citation>
    <scope>NUCLEOTIDE SEQUENCE</scope>
    <source>
        <strain evidence="3">HR1</strain>
    </source>
</reference>
<protein>
    <submittedName>
        <fullName evidence="2">Uncharacterized protein</fullName>
    </submittedName>
</protein>
<evidence type="ECO:0000256" key="1">
    <source>
        <dbReference type="SAM" id="MobiDB-lite"/>
    </source>
</evidence>
<proteinExistence type="predicted"/>
<dbReference type="Proteomes" id="UP000247702">
    <property type="component" value="Unassembled WGS sequence"/>
</dbReference>
<gene>
    <name evidence="3" type="ORF">RCL2_001224800</name>
    <name evidence="2" type="ORF">RclHR1_03390011</name>
</gene>
<keyword evidence="4" id="KW-1185">Reference proteome</keyword>